<feature type="non-terminal residue" evidence="3">
    <location>
        <position position="1"/>
    </location>
</feature>
<evidence type="ECO:0000313" key="4">
    <source>
        <dbReference type="Proteomes" id="UP001055439"/>
    </source>
</evidence>
<dbReference type="PANTHER" id="PTHR11787:SF8">
    <property type="entry name" value="RAB GDP DISSOCIATION INHIBITOR"/>
    <property type="match status" value="1"/>
</dbReference>
<evidence type="ECO:0000313" key="3">
    <source>
        <dbReference type="EMBL" id="URE21048.1"/>
    </source>
</evidence>
<dbReference type="GO" id="GO:0007264">
    <property type="term" value="P:small GTPase-mediated signal transduction"/>
    <property type="evidence" value="ECO:0007669"/>
    <property type="project" value="InterPro"/>
</dbReference>
<reference evidence="3" key="1">
    <citation type="submission" date="2022-05" db="EMBL/GenBank/DDBJ databases">
        <title>The Musa troglodytarum L. genome provides insights into the mechanism of non-climacteric behaviour and enrichment of carotenoids.</title>
        <authorList>
            <person name="Wang J."/>
        </authorList>
    </citation>
    <scope>NUCLEOTIDE SEQUENCE</scope>
    <source>
        <tissue evidence="3">Leaf</tissue>
    </source>
</reference>
<dbReference type="Pfam" id="PF00996">
    <property type="entry name" value="GDI"/>
    <property type="match status" value="1"/>
</dbReference>
<feature type="transmembrane region" description="Helical" evidence="2">
    <location>
        <begin position="116"/>
        <end position="139"/>
    </location>
</feature>
<keyword evidence="2" id="KW-0472">Membrane</keyword>
<keyword evidence="2" id="KW-1133">Transmembrane helix</keyword>
<name>A0A9E7H0T1_9LILI</name>
<evidence type="ECO:0000256" key="2">
    <source>
        <dbReference type="SAM" id="Phobius"/>
    </source>
</evidence>
<organism evidence="3 4">
    <name type="scientific">Musa troglodytarum</name>
    <name type="common">fe'i banana</name>
    <dbReference type="NCBI Taxonomy" id="320322"/>
    <lineage>
        <taxon>Eukaryota</taxon>
        <taxon>Viridiplantae</taxon>
        <taxon>Streptophyta</taxon>
        <taxon>Embryophyta</taxon>
        <taxon>Tracheophyta</taxon>
        <taxon>Spermatophyta</taxon>
        <taxon>Magnoliopsida</taxon>
        <taxon>Liliopsida</taxon>
        <taxon>Zingiberales</taxon>
        <taxon>Musaceae</taxon>
        <taxon>Musa</taxon>
    </lineage>
</organism>
<dbReference type="OrthoDB" id="9446342at2759"/>
<accession>A0A9E7H0T1</accession>
<dbReference type="EMBL" id="CP097509">
    <property type="protein sequence ID" value="URE21048.1"/>
    <property type="molecule type" value="Genomic_DNA"/>
</dbReference>
<sequence length="142" mass="15794">CSWSALKASVSSFEGRESTLSASVHRFFGKASPFPRFLPVLPQKDFRPPPRTLVLAVDEEFDVIVLGTGLKECILSGLLSVGGLKVLHMDRNDYYGGELTSRSLIRARNINREQSIVHACFACLCVDMLFVQWVLITLLHGK</sequence>
<keyword evidence="4" id="KW-1185">Reference proteome</keyword>
<dbReference type="AlphaFoldDB" id="A0A9E7H0T1"/>
<dbReference type="PANTHER" id="PTHR11787">
    <property type="entry name" value="RAB GDP-DISSOCIATION INHIBITOR"/>
    <property type="match status" value="1"/>
</dbReference>
<dbReference type="InterPro" id="IPR036188">
    <property type="entry name" value="FAD/NAD-bd_sf"/>
</dbReference>
<keyword evidence="2" id="KW-0812">Transmembrane</keyword>
<comment type="similarity">
    <text evidence="1">Belongs to the Rab GDI family.</text>
</comment>
<dbReference type="Proteomes" id="UP001055439">
    <property type="component" value="Chromosome 7"/>
</dbReference>
<dbReference type="PRINTS" id="PR00891">
    <property type="entry name" value="RABGDIREP"/>
</dbReference>
<evidence type="ECO:0000256" key="1">
    <source>
        <dbReference type="ARBA" id="ARBA00005593"/>
    </source>
</evidence>
<dbReference type="GO" id="GO:0016192">
    <property type="term" value="P:vesicle-mediated transport"/>
    <property type="evidence" value="ECO:0007669"/>
    <property type="project" value="TreeGrafter"/>
</dbReference>
<gene>
    <name evidence="3" type="ORF">MUK42_10817</name>
</gene>
<dbReference type="InterPro" id="IPR018203">
    <property type="entry name" value="GDP_dissociation_inhibitor"/>
</dbReference>
<dbReference type="GO" id="GO:0005737">
    <property type="term" value="C:cytoplasm"/>
    <property type="evidence" value="ECO:0007669"/>
    <property type="project" value="TreeGrafter"/>
</dbReference>
<dbReference type="Gene3D" id="3.50.50.60">
    <property type="entry name" value="FAD/NAD(P)-binding domain"/>
    <property type="match status" value="1"/>
</dbReference>
<protein>
    <recommendedName>
        <fullName evidence="5">Rab GDP dissociation inhibitor</fullName>
    </recommendedName>
</protein>
<dbReference type="SUPFAM" id="SSF51905">
    <property type="entry name" value="FAD/NAD(P)-binding domain"/>
    <property type="match status" value="1"/>
</dbReference>
<evidence type="ECO:0008006" key="5">
    <source>
        <dbReference type="Google" id="ProtNLM"/>
    </source>
</evidence>
<proteinExistence type="inferred from homology"/>
<dbReference type="GO" id="GO:0005093">
    <property type="term" value="F:Rab GDP-dissociation inhibitor activity"/>
    <property type="evidence" value="ECO:0007669"/>
    <property type="project" value="TreeGrafter"/>
</dbReference>